<dbReference type="RefSeq" id="WP_379520889.1">
    <property type="nucleotide sequence ID" value="NZ_JBHSPA010000063.1"/>
</dbReference>
<organism evidence="1 2">
    <name type="scientific">Nonomuraea insulae</name>
    <dbReference type="NCBI Taxonomy" id="1616787"/>
    <lineage>
        <taxon>Bacteria</taxon>
        <taxon>Bacillati</taxon>
        <taxon>Actinomycetota</taxon>
        <taxon>Actinomycetes</taxon>
        <taxon>Streptosporangiales</taxon>
        <taxon>Streptosporangiaceae</taxon>
        <taxon>Nonomuraea</taxon>
    </lineage>
</organism>
<dbReference type="Gene3D" id="3.40.710.10">
    <property type="entry name" value="DD-peptidase/beta-lactamase superfamily"/>
    <property type="match status" value="1"/>
</dbReference>
<reference evidence="2" key="1">
    <citation type="journal article" date="2019" name="Int. J. Syst. Evol. Microbiol.">
        <title>The Global Catalogue of Microorganisms (GCM) 10K type strain sequencing project: providing services to taxonomists for standard genome sequencing and annotation.</title>
        <authorList>
            <consortium name="The Broad Institute Genomics Platform"/>
            <consortium name="The Broad Institute Genome Sequencing Center for Infectious Disease"/>
            <person name="Wu L."/>
            <person name="Ma J."/>
        </authorList>
    </citation>
    <scope>NUCLEOTIDE SEQUENCE [LARGE SCALE GENOMIC DNA]</scope>
    <source>
        <strain evidence="2">CCUG 53903</strain>
    </source>
</reference>
<dbReference type="SUPFAM" id="SSF56601">
    <property type="entry name" value="beta-lactamase/transpeptidase-like"/>
    <property type="match status" value="1"/>
</dbReference>
<evidence type="ECO:0000313" key="2">
    <source>
        <dbReference type="Proteomes" id="UP001596058"/>
    </source>
</evidence>
<gene>
    <name evidence="1" type="ORF">ACFPZ3_46535</name>
</gene>
<accession>A0ABW1CZY3</accession>
<name>A0ABW1CZY3_9ACTN</name>
<protein>
    <recommendedName>
        <fullName evidence="3">Beta-lactamase</fullName>
    </recommendedName>
</protein>
<evidence type="ECO:0000313" key="1">
    <source>
        <dbReference type="EMBL" id="MFC5831354.1"/>
    </source>
</evidence>
<evidence type="ECO:0008006" key="3">
    <source>
        <dbReference type="Google" id="ProtNLM"/>
    </source>
</evidence>
<sequence>MLLAPTHFSLGFVKSVDNRHLPPADSEGVLMSASAFGHVGMGGSAGFCDPAARLAFGYTMNKQGAGLGINPRGQALVDATYRALGYRQAYGGIWYAPGD</sequence>
<dbReference type="Proteomes" id="UP001596058">
    <property type="component" value="Unassembled WGS sequence"/>
</dbReference>
<dbReference type="InterPro" id="IPR012338">
    <property type="entry name" value="Beta-lactam/transpept-like"/>
</dbReference>
<keyword evidence="2" id="KW-1185">Reference proteome</keyword>
<comment type="caution">
    <text evidence="1">The sequence shown here is derived from an EMBL/GenBank/DDBJ whole genome shotgun (WGS) entry which is preliminary data.</text>
</comment>
<proteinExistence type="predicted"/>
<dbReference type="EMBL" id="JBHSPA010000063">
    <property type="protein sequence ID" value="MFC5831354.1"/>
    <property type="molecule type" value="Genomic_DNA"/>
</dbReference>